<dbReference type="AlphaFoldDB" id="A0A7G8BCD5"/>
<gene>
    <name evidence="1" type="ORF">H7849_13490</name>
</gene>
<evidence type="ECO:0000313" key="1">
    <source>
        <dbReference type="EMBL" id="QNI30205.1"/>
    </source>
</evidence>
<accession>A0A7G8BCD5</accession>
<dbReference type="Proteomes" id="UP000515312">
    <property type="component" value="Chromosome"/>
</dbReference>
<organism evidence="1 2">
    <name type="scientific">Alloacidobacterium dinghuense</name>
    <dbReference type="NCBI Taxonomy" id="2763107"/>
    <lineage>
        <taxon>Bacteria</taxon>
        <taxon>Pseudomonadati</taxon>
        <taxon>Acidobacteriota</taxon>
        <taxon>Terriglobia</taxon>
        <taxon>Terriglobales</taxon>
        <taxon>Acidobacteriaceae</taxon>
        <taxon>Alloacidobacterium</taxon>
    </lineage>
</organism>
<sequence length="314" mass="34411">MRRFSGVWLALLAFFAVPLSSALSSDPRLLSLVPPGAQIIAGMDSPAPPGRPGSFVLITRNNTIDLDDFFALTGVDSTRRVHHAVFAAIGDTRGALSEHTLMMSGHFDAAHIYKSAVDSGQQSINYRGVTLLQIQPFARELNEFTEVRWLAIPDPGLLIFGSVSSVREELDRYLANTTADAALVSRLAHLHNDDETWCVMYAPSQSDDVRKALWAFDSKLAELVGNGDEFEFGIRFRKQVEFEYEVTTASAAATHSISASLKQSLTGLGMGSSLLPDNDVTVRDKTVRSLIKIPVQRYSDWLAEVSKREHGGNS</sequence>
<name>A0A7G8BCD5_9BACT</name>
<protein>
    <submittedName>
        <fullName evidence="1">Uncharacterized protein</fullName>
    </submittedName>
</protein>
<keyword evidence="2" id="KW-1185">Reference proteome</keyword>
<dbReference type="RefSeq" id="WP_186739909.1">
    <property type="nucleotide sequence ID" value="NZ_CP060394.1"/>
</dbReference>
<proteinExistence type="predicted"/>
<dbReference type="KEGG" id="adin:H7849_13490"/>
<reference evidence="1 2" key="1">
    <citation type="submission" date="2020-08" db="EMBL/GenBank/DDBJ databases">
        <title>Edaphobacter telluris sp. nov. and Acidobacterium dinghuensis sp. nov., two acidobacteria isolated from forest soil.</title>
        <authorList>
            <person name="Fu J."/>
            <person name="Qiu L."/>
        </authorList>
    </citation>
    <scope>NUCLEOTIDE SEQUENCE [LARGE SCALE GENOMIC DNA]</scope>
    <source>
        <strain evidence="1">4Y35</strain>
    </source>
</reference>
<evidence type="ECO:0000313" key="2">
    <source>
        <dbReference type="Proteomes" id="UP000515312"/>
    </source>
</evidence>
<dbReference type="EMBL" id="CP060394">
    <property type="protein sequence ID" value="QNI30205.1"/>
    <property type="molecule type" value="Genomic_DNA"/>
</dbReference>